<keyword evidence="3" id="KW-1185">Reference proteome</keyword>
<proteinExistence type="predicted"/>
<dbReference type="EMBL" id="CAJVCE010000006">
    <property type="protein sequence ID" value="CAG7638256.1"/>
    <property type="molecule type" value="Genomic_DNA"/>
</dbReference>
<sequence length="436" mass="48621">MFKKSLLALLALSTVTACSSGAGSKNQAQDAAEGKKEPVELTVYYQYGTDWSEDDFKKVFAEPVNKKFPNVTLKYLVGGKGQNVPDLITAGQKIDILFTSIGLTSAQLLENGLQYDISPLIKKKNYDLGKLDPTMVDAAKKLAKNNGIYGLPVYVPPSTVYYNKDVFDKFGVPYPKDGMTWDDMYETSKKLTRTDGGIQYWGIGSSYQHLALMNQFSLPLVDGTTNKTAFNTDDRWKTWVNNLTRFYQIPNGPMPDKLSEPNERNRFFKDRSIGMFLAVTALHSATELGDMNWDLTSFPVFSGNPIGPQAYPTYFYVTSMSDRKDDAFDVIAYLTSEEYQTARAKEGSLLPTLSNHKIREQFGQDNPLYKGKNVKALQPDKYAPAGSVNPYNKTGGDDLASGIKDTLIKNKDVNTMLRDVTEALDKKIEQAETAKK</sequence>
<evidence type="ECO:0000313" key="2">
    <source>
        <dbReference type="EMBL" id="CAG7638256.1"/>
    </source>
</evidence>
<evidence type="ECO:0008006" key="4">
    <source>
        <dbReference type="Google" id="ProtNLM"/>
    </source>
</evidence>
<dbReference type="PANTHER" id="PTHR43649:SF12">
    <property type="entry name" value="DIACETYLCHITOBIOSE BINDING PROTEIN DASA"/>
    <property type="match status" value="1"/>
</dbReference>
<organism evidence="2 3">
    <name type="scientific">Paenibacillus allorhizosphaerae</name>
    <dbReference type="NCBI Taxonomy" id="2849866"/>
    <lineage>
        <taxon>Bacteria</taxon>
        <taxon>Bacillati</taxon>
        <taxon>Bacillota</taxon>
        <taxon>Bacilli</taxon>
        <taxon>Bacillales</taxon>
        <taxon>Paenibacillaceae</taxon>
        <taxon>Paenibacillus</taxon>
    </lineage>
</organism>
<evidence type="ECO:0000256" key="1">
    <source>
        <dbReference type="SAM" id="SignalP"/>
    </source>
</evidence>
<dbReference type="Proteomes" id="UP000730618">
    <property type="component" value="Unassembled WGS sequence"/>
</dbReference>
<protein>
    <recommendedName>
        <fullName evidence="4">Extracellular solute-binding protein</fullName>
    </recommendedName>
</protein>
<dbReference type="RefSeq" id="WP_218098764.1">
    <property type="nucleotide sequence ID" value="NZ_CAJVCE010000006.1"/>
</dbReference>
<feature type="chain" id="PRO_5045587571" description="Extracellular solute-binding protein" evidence="1">
    <location>
        <begin position="23"/>
        <end position="436"/>
    </location>
</feature>
<gene>
    <name evidence="2" type="ORF">PAECIP111802_02421</name>
</gene>
<feature type="signal peptide" evidence="1">
    <location>
        <begin position="1"/>
        <end position="22"/>
    </location>
</feature>
<accession>A0ABN7TJG2</accession>
<keyword evidence="1" id="KW-0732">Signal</keyword>
<dbReference type="PROSITE" id="PS51257">
    <property type="entry name" value="PROKAR_LIPOPROTEIN"/>
    <property type="match status" value="1"/>
</dbReference>
<dbReference type="PANTHER" id="PTHR43649">
    <property type="entry name" value="ARABINOSE-BINDING PROTEIN-RELATED"/>
    <property type="match status" value="1"/>
</dbReference>
<evidence type="ECO:0000313" key="3">
    <source>
        <dbReference type="Proteomes" id="UP000730618"/>
    </source>
</evidence>
<dbReference type="InterPro" id="IPR050490">
    <property type="entry name" value="Bact_solute-bd_prot1"/>
</dbReference>
<comment type="caution">
    <text evidence="2">The sequence shown here is derived from an EMBL/GenBank/DDBJ whole genome shotgun (WGS) entry which is preliminary data.</text>
</comment>
<reference evidence="2 3" key="1">
    <citation type="submission" date="2021-06" db="EMBL/GenBank/DDBJ databases">
        <authorList>
            <person name="Criscuolo A."/>
        </authorList>
    </citation>
    <scope>NUCLEOTIDE SEQUENCE [LARGE SCALE GENOMIC DNA]</scope>
    <source>
        <strain evidence="3">CIP 111802</strain>
    </source>
</reference>
<name>A0ABN7TJG2_9BACL</name>